<dbReference type="InterPro" id="IPR015421">
    <property type="entry name" value="PyrdxlP-dep_Trfase_major"/>
</dbReference>
<dbReference type="Pfam" id="PF01041">
    <property type="entry name" value="DegT_DnrJ_EryC1"/>
    <property type="match status" value="1"/>
</dbReference>
<evidence type="ECO:0000313" key="4">
    <source>
        <dbReference type="Proteomes" id="UP001596031"/>
    </source>
</evidence>
<proteinExistence type="inferred from homology"/>
<dbReference type="PANTHER" id="PTHR30244">
    <property type="entry name" value="TRANSAMINASE"/>
    <property type="match status" value="1"/>
</dbReference>
<dbReference type="RefSeq" id="WP_379718841.1">
    <property type="nucleotide sequence ID" value="NZ_JBHSMS010000023.1"/>
</dbReference>
<keyword evidence="3" id="KW-0808">Transferase</keyword>
<reference evidence="4" key="1">
    <citation type="journal article" date="2019" name="Int. J. Syst. Evol. Microbiol.">
        <title>The Global Catalogue of Microorganisms (GCM) 10K type strain sequencing project: providing services to taxonomists for standard genome sequencing and annotation.</title>
        <authorList>
            <consortium name="The Broad Institute Genomics Platform"/>
            <consortium name="The Broad Institute Genome Sequencing Center for Infectious Disease"/>
            <person name="Wu L."/>
            <person name="Ma J."/>
        </authorList>
    </citation>
    <scope>NUCLEOTIDE SEQUENCE [LARGE SCALE GENOMIC DNA]</scope>
    <source>
        <strain evidence="4">CCUG 38813</strain>
    </source>
</reference>
<sequence length="398" mass="43042">MLANPLPGRPLIPLAPILSASSFRRARRSHGSPVRTVLDAGNYRLVTSGRVAIAMALREIGVGPGQQVLVPAYHSQSMIPPVLWRGAEPVFYRVRADTAVDLHDLAGRIGPDTRAVLVTHYFGFPQDMAPIRALCDARGLSLIEDCAHCFIGEQGGRPVGAWGDYAIASSMKFLPIYEGGALVSARHSLDRVRLRSGGAGFEAKVALNSLERGFAYGRLPAVRAALWLPLRAKGALWGLFKKRRKGAPAALAPDSSDSSFNFDPAWVDKRSSLFARAMLALAAPARIQALRRSYYARLEAAVRGLPGVRPLHPRLPEGACPWVFPLLADDPEPLCARLKALGVPLTRFGTPQWQGVDAATCANSAMLARHVLALPCHQELTEQEIGWLAASVREAVRP</sequence>
<evidence type="ECO:0000256" key="2">
    <source>
        <dbReference type="RuleBase" id="RU004508"/>
    </source>
</evidence>
<dbReference type="Proteomes" id="UP001596031">
    <property type="component" value="Unassembled WGS sequence"/>
</dbReference>
<gene>
    <name evidence="3" type="ORF">ACFPOU_07305</name>
</gene>
<dbReference type="InterPro" id="IPR015422">
    <property type="entry name" value="PyrdxlP-dep_Trfase_small"/>
</dbReference>
<name>A0ABW0PF51_9BURK</name>
<dbReference type="EMBL" id="JBHSMS010000023">
    <property type="protein sequence ID" value="MFC5510928.1"/>
    <property type="molecule type" value="Genomic_DNA"/>
</dbReference>
<comment type="similarity">
    <text evidence="1 2">Belongs to the DegT/DnrJ/EryC1 family.</text>
</comment>
<dbReference type="InterPro" id="IPR015424">
    <property type="entry name" value="PyrdxlP-dep_Trfase"/>
</dbReference>
<dbReference type="PANTHER" id="PTHR30244:SF34">
    <property type="entry name" value="DTDP-4-AMINO-4,6-DIDEOXYGALACTOSE TRANSAMINASE"/>
    <property type="match status" value="1"/>
</dbReference>
<keyword evidence="2" id="KW-0663">Pyridoxal phosphate</keyword>
<dbReference type="Gene3D" id="3.90.1150.10">
    <property type="entry name" value="Aspartate Aminotransferase, domain 1"/>
    <property type="match status" value="1"/>
</dbReference>
<dbReference type="InterPro" id="IPR000653">
    <property type="entry name" value="DegT/StrS_aminotransferase"/>
</dbReference>
<accession>A0ABW0PF51</accession>
<evidence type="ECO:0000313" key="3">
    <source>
        <dbReference type="EMBL" id="MFC5510928.1"/>
    </source>
</evidence>
<keyword evidence="4" id="KW-1185">Reference proteome</keyword>
<organism evidence="3 4">
    <name type="scientific">Massilia jejuensis</name>
    <dbReference type="NCBI Taxonomy" id="648894"/>
    <lineage>
        <taxon>Bacteria</taxon>
        <taxon>Pseudomonadati</taxon>
        <taxon>Pseudomonadota</taxon>
        <taxon>Betaproteobacteria</taxon>
        <taxon>Burkholderiales</taxon>
        <taxon>Oxalobacteraceae</taxon>
        <taxon>Telluria group</taxon>
        <taxon>Massilia</taxon>
    </lineage>
</organism>
<keyword evidence="3" id="KW-0032">Aminotransferase</keyword>
<protein>
    <submittedName>
        <fullName evidence="3">DegT/DnrJ/EryC1/StrS family aminotransferase</fullName>
    </submittedName>
</protein>
<dbReference type="SUPFAM" id="SSF53383">
    <property type="entry name" value="PLP-dependent transferases"/>
    <property type="match status" value="1"/>
</dbReference>
<comment type="caution">
    <text evidence="3">The sequence shown here is derived from an EMBL/GenBank/DDBJ whole genome shotgun (WGS) entry which is preliminary data.</text>
</comment>
<evidence type="ECO:0000256" key="1">
    <source>
        <dbReference type="ARBA" id="ARBA00037999"/>
    </source>
</evidence>
<dbReference type="GO" id="GO:0008483">
    <property type="term" value="F:transaminase activity"/>
    <property type="evidence" value="ECO:0007669"/>
    <property type="project" value="UniProtKB-KW"/>
</dbReference>
<dbReference type="Gene3D" id="3.40.640.10">
    <property type="entry name" value="Type I PLP-dependent aspartate aminotransferase-like (Major domain)"/>
    <property type="match status" value="1"/>
</dbReference>